<dbReference type="InterPro" id="IPR058678">
    <property type="entry name" value="ARM_PUB"/>
</dbReference>
<dbReference type="Proteomes" id="UP000008021">
    <property type="component" value="Chromosome 12"/>
</dbReference>
<dbReference type="EC" id="2.3.2.27" evidence="2"/>
<feature type="domain" description="U-box" evidence="4">
    <location>
        <begin position="8"/>
        <end position="128"/>
    </location>
</feature>
<feature type="compositionally biased region" description="Basic and acidic residues" evidence="3">
    <location>
        <begin position="167"/>
        <end position="186"/>
    </location>
</feature>
<dbReference type="InterPro" id="IPR045185">
    <property type="entry name" value="PUB22/23/24-like"/>
</dbReference>
<dbReference type="PANTHER" id="PTHR22849:SF49">
    <property type="entry name" value="U-BOX DOMAIN-CONTAINING PROTEIN"/>
    <property type="match status" value="1"/>
</dbReference>
<dbReference type="GO" id="GO:0016567">
    <property type="term" value="P:protein ubiquitination"/>
    <property type="evidence" value="ECO:0007669"/>
    <property type="project" value="UniProtKB-UniRule"/>
</dbReference>
<dbReference type="HOGENOM" id="CLU_1456641_0_0_1"/>
<dbReference type="AlphaFoldDB" id="A0A0E0FD81"/>
<name>A0A0E0FD81_9ORYZ</name>
<comment type="catalytic activity">
    <reaction evidence="2">
        <text>S-ubiquitinyl-[E2 ubiquitin-conjugating enzyme]-L-cysteine + [acceptor protein]-L-lysine = [E2 ubiquitin-conjugating enzyme]-L-cysteine + N(6)-ubiquitinyl-[acceptor protein]-L-lysine.</text>
        <dbReference type="EC" id="2.3.2.27"/>
    </reaction>
</comment>
<keyword evidence="1 2" id="KW-0833">Ubl conjugation pathway</keyword>
<dbReference type="STRING" id="40149.A0A0E0FD81"/>
<dbReference type="Gramene" id="OMERI12G11290.1">
    <property type="protein sequence ID" value="OMERI12G11290.1"/>
    <property type="gene ID" value="OMERI12G11290"/>
</dbReference>
<protein>
    <recommendedName>
        <fullName evidence="2 4">U-box domain-containing protein</fullName>
        <ecNumber evidence="2">2.3.2.27</ecNumber>
    </recommendedName>
    <alternativeName>
        <fullName evidence="2">RING-type E3 ubiquitin transferase PUB</fullName>
    </alternativeName>
</protein>
<reference evidence="5" key="1">
    <citation type="submission" date="2015-04" db="UniProtKB">
        <authorList>
            <consortium name="EnsemblPlants"/>
        </authorList>
    </citation>
    <scope>IDENTIFICATION</scope>
</reference>
<evidence type="ECO:0000313" key="5">
    <source>
        <dbReference type="EnsemblPlants" id="OMERI12G11290.1"/>
    </source>
</evidence>
<dbReference type="GO" id="GO:0061630">
    <property type="term" value="F:ubiquitin protein ligase activity"/>
    <property type="evidence" value="ECO:0007669"/>
    <property type="project" value="UniProtKB-UniRule"/>
</dbReference>
<organism evidence="5">
    <name type="scientific">Oryza meridionalis</name>
    <dbReference type="NCBI Taxonomy" id="40149"/>
    <lineage>
        <taxon>Eukaryota</taxon>
        <taxon>Viridiplantae</taxon>
        <taxon>Streptophyta</taxon>
        <taxon>Embryophyta</taxon>
        <taxon>Tracheophyta</taxon>
        <taxon>Spermatophyta</taxon>
        <taxon>Magnoliopsida</taxon>
        <taxon>Liliopsida</taxon>
        <taxon>Poales</taxon>
        <taxon>Poaceae</taxon>
        <taxon>BOP clade</taxon>
        <taxon>Oryzoideae</taxon>
        <taxon>Oryzeae</taxon>
        <taxon>Oryzinae</taxon>
        <taxon>Oryza</taxon>
    </lineage>
</organism>
<evidence type="ECO:0000313" key="6">
    <source>
        <dbReference type="Proteomes" id="UP000008021"/>
    </source>
</evidence>
<proteinExistence type="predicted"/>
<feature type="region of interest" description="Disordered" evidence="3">
    <location>
        <begin position="131"/>
        <end position="186"/>
    </location>
</feature>
<reference evidence="5" key="2">
    <citation type="submission" date="2018-05" db="EMBL/GenBank/DDBJ databases">
        <title>OmerRS3 (Oryza meridionalis Reference Sequence Version 3).</title>
        <authorList>
            <person name="Zhang J."/>
            <person name="Kudrna D."/>
            <person name="Lee S."/>
            <person name="Talag J."/>
            <person name="Welchert J."/>
            <person name="Wing R.A."/>
        </authorList>
    </citation>
    <scope>NUCLEOTIDE SEQUENCE [LARGE SCALE GENOMIC DNA]</scope>
    <source>
        <strain evidence="5">cv. OR44</strain>
    </source>
</reference>
<dbReference type="EnsemblPlants" id="OMERI12G11290.1">
    <property type="protein sequence ID" value="OMERI12G11290.1"/>
    <property type="gene ID" value="OMERI12G11290"/>
</dbReference>
<dbReference type="PANTHER" id="PTHR22849">
    <property type="entry name" value="WDSAM1 PROTEIN"/>
    <property type="match status" value="1"/>
</dbReference>
<evidence type="ECO:0000256" key="1">
    <source>
        <dbReference type="ARBA" id="ARBA00022786"/>
    </source>
</evidence>
<dbReference type="eggNOG" id="ENOG502QR1A">
    <property type="taxonomic scope" value="Eukaryota"/>
</dbReference>
<accession>A0A0E0FD81</accession>
<evidence type="ECO:0000259" key="4">
    <source>
        <dbReference type="Pfam" id="PF25598"/>
    </source>
</evidence>
<dbReference type="Pfam" id="PF25598">
    <property type="entry name" value="ARM_PUB"/>
    <property type="match status" value="1"/>
</dbReference>
<evidence type="ECO:0000256" key="3">
    <source>
        <dbReference type="SAM" id="MobiDB-lite"/>
    </source>
</evidence>
<sequence length="186" mass="19000">MPPVRLTSASAALVDGVVGVVADRPSAKAVKVGLHVLCRLCPWSRNRVKAVDAGAVSALVLLLLDEGCGGDRHACELAIVAIDHIGGCTEGHLALMAHPTGLAAVACAATRLSAAGTESAVRALHAVATGRGRGRGGARAGPGAAVAGRTRRRGRPSAGIPMPCECVSRERGRKEGEKQRKGKEIR</sequence>
<keyword evidence="2" id="KW-0808">Transferase</keyword>
<comment type="pathway">
    <text evidence="2">Protein modification; protein ubiquitination.</text>
</comment>
<comment type="function">
    <text evidence="2">Functions as an E3 ubiquitin ligase.</text>
</comment>
<evidence type="ECO:0000256" key="2">
    <source>
        <dbReference type="RuleBase" id="RU369093"/>
    </source>
</evidence>
<keyword evidence="6" id="KW-1185">Reference proteome</keyword>